<dbReference type="GeneID" id="69589898"/>
<dbReference type="PROSITE" id="PS51257">
    <property type="entry name" value="PROKAR_LIPOPROTEIN"/>
    <property type="match status" value="1"/>
</dbReference>
<evidence type="ECO:0000259" key="1">
    <source>
        <dbReference type="Pfam" id="PF13004"/>
    </source>
</evidence>
<dbReference type="Proteomes" id="UP000095606">
    <property type="component" value="Unassembled WGS sequence"/>
</dbReference>
<dbReference type="CDD" id="cd14948">
    <property type="entry name" value="BACON"/>
    <property type="match status" value="1"/>
</dbReference>
<dbReference type="Gene3D" id="2.60.40.10">
    <property type="entry name" value="Immunoglobulins"/>
    <property type="match status" value="1"/>
</dbReference>
<protein>
    <submittedName>
        <fullName evidence="2">Leucine Rich Repeat</fullName>
    </submittedName>
</protein>
<dbReference type="EMBL" id="CP103141">
    <property type="protein sequence ID" value="UVQ72440.1"/>
    <property type="molecule type" value="Genomic_DNA"/>
</dbReference>
<dbReference type="Gene3D" id="3.80.10.10">
    <property type="entry name" value="Ribonuclease Inhibitor"/>
    <property type="match status" value="1"/>
</dbReference>
<feature type="domain" description="BACON" evidence="1">
    <location>
        <begin position="58"/>
        <end position="113"/>
    </location>
</feature>
<dbReference type="InterPro" id="IPR032675">
    <property type="entry name" value="LRR_dom_sf"/>
</dbReference>
<dbReference type="Pfam" id="PF13004">
    <property type="entry name" value="BACON"/>
    <property type="match status" value="1"/>
</dbReference>
<proteinExistence type="predicted"/>
<evidence type="ECO:0000313" key="4">
    <source>
        <dbReference type="EMBL" id="UVQ72440.1"/>
    </source>
</evidence>
<dbReference type="PANTHER" id="PTHR48057">
    <property type="entry name" value="LEUCINE-RICH REPEAT SERINE/THREONINE-PROTEIN KINASE 1"/>
    <property type="match status" value="1"/>
</dbReference>
<dbReference type="AlphaFoldDB" id="A0A642MS57"/>
<evidence type="ECO:0000313" key="6">
    <source>
        <dbReference type="Proteomes" id="UP001060104"/>
    </source>
</evidence>
<organism evidence="2 5">
    <name type="scientific">Bacteroides faecis</name>
    <dbReference type="NCBI Taxonomy" id="674529"/>
    <lineage>
        <taxon>Bacteria</taxon>
        <taxon>Pseudomonadati</taxon>
        <taxon>Bacteroidota</taxon>
        <taxon>Bacteroidia</taxon>
        <taxon>Bacteroidales</taxon>
        <taxon>Bacteroidaceae</taxon>
        <taxon>Bacteroides</taxon>
    </lineage>
</organism>
<dbReference type="InterPro" id="IPR024361">
    <property type="entry name" value="BACON"/>
</dbReference>
<gene>
    <name evidence="2" type="ORF">ERS852461_01537</name>
    <name evidence="3" type="ORF">NXW97_12400</name>
    <name evidence="4" type="ORF">NXY30_15310</name>
</gene>
<dbReference type="Proteomes" id="UP001060104">
    <property type="component" value="Chromosome"/>
</dbReference>
<dbReference type="InterPro" id="IPR013783">
    <property type="entry name" value="Ig-like_fold"/>
</dbReference>
<dbReference type="InterPro" id="IPR052595">
    <property type="entry name" value="LRRC69/RLP"/>
</dbReference>
<reference evidence="2 5" key="1">
    <citation type="submission" date="2015-09" db="EMBL/GenBank/DDBJ databases">
        <authorList>
            <consortium name="Pathogen Informatics"/>
        </authorList>
    </citation>
    <scope>NUCLEOTIDE SEQUENCE [LARGE SCALE GENOMIC DNA]</scope>
    <source>
        <strain evidence="2 5">2789STDY5834846</strain>
    </source>
</reference>
<dbReference type="EMBL" id="CZAE01000005">
    <property type="protein sequence ID" value="CUO95753.1"/>
    <property type="molecule type" value="Genomic_DNA"/>
</dbReference>
<keyword evidence="6" id="KW-1185">Reference proteome</keyword>
<dbReference type="Proteomes" id="UP001204548">
    <property type="component" value="Unassembled WGS sequence"/>
</dbReference>
<reference evidence="3" key="2">
    <citation type="submission" date="2022-08" db="EMBL/GenBank/DDBJ databases">
        <title>Genome Sequencing of Bacteroides fragilis Group Isolates with Nanopore Technology.</title>
        <authorList>
            <person name="Tisza M.J."/>
            <person name="Smith D."/>
            <person name="Dekker J.P."/>
        </authorList>
    </citation>
    <scope>NUCLEOTIDE SEQUENCE</scope>
    <source>
        <strain evidence="3">BFG-351</strain>
        <strain evidence="4">BFG-527</strain>
    </source>
</reference>
<sequence>MKYIIKITLGLVLCAGFVTSCKDDDEPGIDGITVDKEEITIGAEGGTEKIAVSSNTQWVTRASEPWIAISPANGIGSAVCDLAIDSTLMNTARTAQIRFSADGRESKLVTVTQFGFGKQILVREPEVKILSSDTYNKRHFEAIISTNIAFKIGSVDYFFAEEANMSDEEKEEVKGERSDWLTLPKDKDLEMDFDRGARPRTIKVDFRWGMNVAPYTRVAKINLVPVNSEDKLVDDNGNKIDAVVLTVTQEKAMKIEDNRAGDSLAIITINSKLQSMMSFDTSESMLNWDFVTLWESTDKEIKSGELPAEAIGRVRSVSYAMIDLQDGESLPREIRHLKYLESFSVQSNGNRQLRTISLGEEICGLEYLKNLTIFSVGINTLPESFIKLGKKLENLDLTSNNFPTLSVVTNIVNEDNFPNLRYLSLTGCRATETLRDLSLVDGNNQYNGRNIGLHVDISQGQEQRTAFLKLLTWDKLISLELAYNFIEGELPTDAEVTAALMAAGKPVSYQNDDFFSEEELAATPSVFLDKISSDTCQWLLTTDNPVTYLEQSPVRGQDIPRVLPFAREVRLNLNFLTGEIPNWILFHPYFAYWNPISLVFNQQEGGKNTAGKTVGFNNVDLVNYDYSYYYGKKDPGTDQKVDGVAYPLYYRKFVLSETTN</sequence>
<evidence type="ECO:0000313" key="5">
    <source>
        <dbReference type="Proteomes" id="UP000095606"/>
    </source>
</evidence>
<accession>A0A642MS57</accession>
<evidence type="ECO:0000313" key="2">
    <source>
        <dbReference type="EMBL" id="CUO95753.1"/>
    </source>
</evidence>
<name>A0A642MS57_9BACE</name>
<accession>A0A174J7Y7</accession>
<dbReference type="SUPFAM" id="SSF52047">
    <property type="entry name" value="RNI-like"/>
    <property type="match status" value="1"/>
</dbReference>
<evidence type="ECO:0000313" key="3">
    <source>
        <dbReference type="EMBL" id="MCS2792798.1"/>
    </source>
</evidence>
<dbReference type="EMBL" id="JANUTS010000001">
    <property type="protein sequence ID" value="MCS2792798.1"/>
    <property type="molecule type" value="Genomic_DNA"/>
</dbReference>
<dbReference type="RefSeq" id="WP_010537499.1">
    <property type="nucleotide sequence ID" value="NZ_CACRSZ010000097.1"/>
</dbReference>